<dbReference type="PROSITE" id="PS50995">
    <property type="entry name" value="HTH_MARR_2"/>
    <property type="match status" value="1"/>
</dbReference>
<accession>A0ABU5MUL1</accession>
<dbReference type="SUPFAM" id="SSF46785">
    <property type="entry name" value="Winged helix' DNA-binding domain"/>
    <property type="match status" value="1"/>
</dbReference>
<dbReference type="RefSeq" id="WP_322607455.1">
    <property type="nucleotide sequence ID" value="NZ_JARVCO010000002.1"/>
</dbReference>
<gene>
    <name evidence="2" type="ORF">P9H32_03375</name>
</gene>
<sequence length="167" mass="19016">MIFSESRGQTEGQYLYLERVRKALRKISHAEDVYSKKLDREFGVTLSQLICLYTLHQHGRLTLAELANDVHLGPSTVHGIVKRLQRKGWVQQYPDALDQRKRYLQLTETGRHFAEKSIHLLARNFSEALHALSPLEQTTLMASLNLMARQVGSEIPLLITPEKGPAS</sequence>
<dbReference type="Gene3D" id="1.10.10.10">
    <property type="entry name" value="Winged helix-like DNA-binding domain superfamily/Winged helix DNA-binding domain"/>
    <property type="match status" value="1"/>
</dbReference>
<evidence type="ECO:0000259" key="1">
    <source>
        <dbReference type="PROSITE" id="PS50995"/>
    </source>
</evidence>
<reference evidence="2 3" key="1">
    <citation type="journal article" date="2024" name="Appl. Environ. Microbiol.">
        <title>Pontiella agarivorans sp. nov., a novel marine anaerobic bacterium capable of degrading macroalgal polysaccharides and fixing nitrogen.</title>
        <authorList>
            <person name="Liu N."/>
            <person name="Kivenson V."/>
            <person name="Peng X."/>
            <person name="Cui Z."/>
            <person name="Lankiewicz T.S."/>
            <person name="Gosselin K.M."/>
            <person name="English C.J."/>
            <person name="Blair E.M."/>
            <person name="O'Malley M.A."/>
            <person name="Valentine D.L."/>
        </authorList>
    </citation>
    <scope>NUCLEOTIDE SEQUENCE [LARGE SCALE GENOMIC DNA]</scope>
    <source>
        <strain evidence="2 3">NLcol2</strain>
    </source>
</reference>
<organism evidence="2 3">
    <name type="scientific">Pontiella agarivorans</name>
    <dbReference type="NCBI Taxonomy" id="3038953"/>
    <lineage>
        <taxon>Bacteria</taxon>
        <taxon>Pseudomonadati</taxon>
        <taxon>Kiritimatiellota</taxon>
        <taxon>Kiritimatiellia</taxon>
        <taxon>Kiritimatiellales</taxon>
        <taxon>Pontiellaceae</taxon>
        <taxon>Pontiella</taxon>
    </lineage>
</organism>
<keyword evidence="3" id="KW-1185">Reference proteome</keyword>
<comment type="caution">
    <text evidence="2">The sequence shown here is derived from an EMBL/GenBank/DDBJ whole genome shotgun (WGS) entry which is preliminary data.</text>
</comment>
<dbReference type="InterPro" id="IPR000835">
    <property type="entry name" value="HTH_MarR-typ"/>
</dbReference>
<feature type="domain" description="HTH marR-type" evidence="1">
    <location>
        <begin position="17"/>
        <end position="149"/>
    </location>
</feature>
<name>A0ABU5MUL1_9BACT</name>
<dbReference type="PANTHER" id="PTHR33164:SF89">
    <property type="entry name" value="MARR FAMILY REGULATORY PROTEIN"/>
    <property type="match status" value="1"/>
</dbReference>
<dbReference type="Proteomes" id="UP001290861">
    <property type="component" value="Unassembled WGS sequence"/>
</dbReference>
<dbReference type="InterPro" id="IPR036390">
    <property type="entry name" value="WH_DNA-bd_sf"/>
</dbReference>
<evidence type="ECO:0000313" key="3">
    <source>
        <dbReference type="Proteomes" id="UP001290861"/>
    </source>
</evidence>
<dbReference type="InterPro" id="IPR036388">
    <property type="entry name" value="WH-like_DNA-bd_sf"/>
</dbReference>
<dbReference type="Pfam" id="PF01047">
    <property type="entry name" value="MarR"/>
    <property type="match status" value="1"/>
</dbReference>
<dbReference type="PANTHER" id="PTHR33164">
    <property type="entry name" value="TRANSCRIPTIONAL REGULATOR, MARR FAMILY"/>
    <property type="match status" value="1"/>
</dbReference>
<evidence type="ECO:0000313" key="2">
    <source>
        <dbReference type="EMBL" id="MDZ8117656.1"/>
    </source>
</evidence>
<proteinExistence type="predicted"/>
<dbReference type="SMART" id="SM00347">
    <property type="entry name" value="HTH_MARR"/>
    <property type="match status" value="1"/>
</dbReference>
<protein>
    <submittedName>
        <fullName evidence="2">MarR family transcriptional regulator</fullName>
    </submittedName>
</protein>
<dbReference type="InterPro" id="IPR039422">
    <property type="entry name" value="MarR/SlyA-like"/>
</dbReference>
<dbReference type="EMBL" id="JARVCO010000002">
    <property type="protein sequence ID" value="MDZ8117656.1"/>
    <property type="molecule type" value="Genomic_DNA"/>
</dbReference>